<proteinExistence type="predicted"/>
<name>A0AAD5QBA6_PYTIN</name>
<evidence type="ECO:0000313" key="5">
    <source>
        <dbReference type="EMBL" id="KAJ0405944.1"/>
    </source>
</evidence>
<dbReference type="AlphaFoldDB" id="A0AAD5QBA6"/>
<dbReference type="Proteomes" id="UP001209570">
    <property type="component" value="Unassembled WGS sequence"/>
</dbReference>
<feature type="domain" description="CCT" evidence="4">
    <location>
        <begin position="502"/>
        <end position="544"/>
    </location>
</feature>
<dbReference type="InterPro" id="IPR010402">
    <property type="entry name" value="CCT_domain"/>
</dbReference>
<gene>
    <name evidence="5" type="ORF">P43SY_005510</name>
</gene>
<accession>A0AAD5QBA6</accession>
<comment type="caution">
    <text evidence="5">The sequence shown here is derived from an EMBL/GenBank/DDBJ whole genome shotgun (WGS) entry which is preliminary data.</text>
</comment>
<evidence type="ECO:0000256" key="1">
    <source>
        <dbReference type="ARBA" id="ARBA00004123"/>
    </source>
</evidence>
<keyword evidence="2" id="KW-0539">Nucleus</keyword>
<feature type="compositionally biased region" description="Polar residues" evidence="3">
    <location>
        <begin position="261"/>
        <end position="270"/>
    </location>
</feature>
<feature type="region of interest" description="Disordered" evidence="3">
    <location>
        <begin position="261"/>
        <end position="328"/>
    </location>
</feature>
<dbReference type="Pfam" id="PF06203">
    <property type="entry name" value="CCT"/>
    <property type="match status" value="1"/>
</dbReference>
<evidence type="ECO:0000256" key="2">
    <source>
        <dbReference type="ARBA" id="ARBA00023242"/>
    </source>
</evidence>
<reference evidence="5" key="1">
    <citation type="submission" date="2021-12" db="EMBL/GenBank/DDBJ databases">
        <title>Prjna785345.</title>
        <authorList>
            <person name="Rujirawat T."/>
            <person name="Krajaejun T."/>
        </authorList>
    </citation>
    <scope>NUCLEOTIDE SEQUENCE</scope>
    <source>
        <strain evidence="5">Pi057C3</strain>
    </source>
</reference>
<dbReference type="GO" id="GO:0005634">
    <property type="term" value="C:nucleus"/>
    <property type="evidence" value="ECO:0007669"/>
    <property type="project" value="UniProtKB-SubCell"/>
</dbReference>
<comment type="subcellular location">
    <subcellularLocation>
        <location evidence="1">Nucleus</location>
    </subcellularLocation>
</comment>
<feature type="compositionally biased region" description="Polar residues" evidence="3">
    <location>
        <begin position="298"/>
        <end position="327"/>
    </location>
</feature>
<dbReference type="EMBL" id="JAKCXM010000038">
    <property type="protein sequence ID" value="KAJ0405944.1"/>
    <property type="molecule type" value="Genomic_DNA"/>
</dbReference>
<feature type="compositionally biased region" description="Low complexity" evidence="3">
    <location>
        <begin position="555"/>
        <end position="566"/>
    </location>
</feature>
<evidence type="ECO:0000259" key="4">
    <source>
        <dbReference type="Pfam" id="PF06203"/>
    </source>
</evidence>
<feature type="region of interest" description="Disordered" evidence="3">
    <location>
        <begin position="555"/>
        <end position="604"/>
    </location>
</feature>
<sequence>MSSTRVFVRLFGGASGRDGDEELLMLPPPPLTWRGVVSAMIKAVTKQSDEPDEQAIGRARVFLLPSEPSGIVAELNARALRFGVRDNDQFAICLHGEAYEPSAATSPSSNTPLPSMASHTTKLNDLPPLPSASQPPRGNIRMGSSAPSAGGGGAPGGSIVMDGAGGSRKGSKRVRSISGKMAAIKSLGDKGLISSEDRGHLKDLLLNNDSPALQEALEHYQSTGDFQRVKELLLQELQNPSAKRSTGDWLPESLINDISLSFTHSSPEGSDSQHSSQQQQHQQHYQSQQQHAPPNPFMYQTTAMSSGPASVAPTMTSSPTSYVSNEMSASSSSSTWHATTASGIYAQPSPTGTPMYSHGGPQINLPLRNRHSVNVMLKQRGLEDGSGGLMGPSSGYAVSPAPAYSMSGAAYPTTMGYTPAYSYGMMQAAPVPMGYGTYSGSYATMTPAYGYAGGMAHPGMSGYEYYGMGYGYMRPPRPGDKWAPVAPPVQAYPPPCSKEEKKEKIARWLKKREHRNWSNKPSYPVRHNIAKARKRGEDGRFITKKRLAEMAAEEAAAAQAAATSGAEPEREQPIADDVEDEARGASPLGMLGSFGDNDSGVAAM</sequence>
<organism evidence="5 6">
    <name type="scientific">Pythium insidiosum</name>
    <name type="common">Pythiosis disease agent</name>
    <dbReference type="NCBI Taxonomy" id="114742"/>
    <lineage>
        <taxon>Eukaryota</taxon>
        <taxon>Sar</taxon>
        <taxon>Stramenopiles</taxon>
        <taxon>Oomycota</taxon>
        <taxon>Peronosporomycetes</taxon>
        <taxon>Pythiales</taxon>
        <taxon>Pythiaceae</taxon>
        <taxon>Pythium</taxon>
    </lineage>
</organism>
<feature type="compositionally biased region" description="Low complexity" evidence="3">
    <location>
        <begin position="101"/>
        <end position="115"/>
    </location>
</feature>
<feature type="region of interest" description="Disordered" evidence="3">
    <location>
        <begin position="101"/>
        <end position="176"/>
    </location>
</feature>
<feature type="compositionally biased region" description="Low complexity" evidence="3">
    <location>
        <begin position="272"/>
        <end position="291"/>
    </location>
</feature>
<protein>
    <recommendedName>
        <fullName evidence="4">CCT domain-containing protein</fullName>
    </recommendedName>
</protein>
<keyword evidence="6" id="KW-1185">Reference proteome</keyword>
<evidence type="ECO:0000256" key="3">
    <source>
        <dbReference type="SAM" id="MobiDB-lite"/>
    </source>
</evidence>
<evidence type="ECO:0000313" key="6">
    <source>
        <dbReference type="Proteomes" id="UP001209570"/>
    </source>
</evidence>